<proteinExistence type="predicted"/>
<feature type="non-terminal residue" evidence="2">
    <location>
        <position position="47"/>
    </location>
</feature>
<dbReference type="InterPro" id="IPR013766">
    <property type="entry name" value="Thioredoxin_domain"/>
</dbReference>
<accession>X0XPH5</accession>
<reference evidence="2" key="1">
    <citation type="journal article" date="2014" name="Front. Microbiol.">
        <title>High frequency of phylogenetically diverse reductive dehalogenase-homologous genes in deep subseafloor sedimentary metagenomes.</title>
        <authorList>
            <person name="Kawai M."/>
            <person name="Futagami T."/>
            <person name="Toyoda A."/>
            <person name="Takaki Y."/>
            <person name="Nishi S."/>
            <person name="Hori S."/>
            <person name="Arai W."/>
            <person name="Tsubouchi T."/>
            <person name="Morono Y."/>
            <person name="Uchiyama I."/>
            <person name="Ito T."/>
            <person name="Fujiyama A."/>
            <person name="Inagaki F."/>
            <person name="Takami H."/>
        </authorList>
    </citation>
    <scope>NUCLEOTIDE SEQUENCE</scope>
    <source>
        <strain evidence="2">Expedition CK06-06</strain>
    </source>
</reference>
<dbReference type="Gene3D" id="3.40.30.10">
    <property type="entry name" value="Glutaredoxin"/>
    <property type="match status" value="1"/>
</dbReference>
<organism evidence="2">
    <name type="scientific">marine sediment metagenome</name>
    <dbReference type="NCBI Taxonomy" id="412755"/>
    <lineage>
        <taxon>unclassified sequences</taxon>
        <taxon>metagenomes</taxon>
        <taxon>ecological metagenomes</taxon>
    </lineage>
</organism>
<dbReference type="AlphaFoldDB" id="X0XPH5"/>
<name>X0XPH5_9ZZZZ</name>
<dbReference type="Pfam" id="PF00085">
    <property type="entry name" value="Thioredoxin"/>
    <property type="match status" value="1"/>
</dbReference>
<protein>
    <recommendedName>
        <fullName evidence="1">Thioredoxin domain-containing protein</fullName>
    </recommendedName>
</protein>
<dbReference type="CDD" id="cd02947">
    <property type="entry name" value="TRX_family"/>
    <property type="match status" value="1"/>
</dbReference>
<dbReference type="EMBL" id="BARS01059419">
    <property type="protein sequence ID" value="GAG45064.1"/>
    <property type="molecule type" value="Genomic_DNA"/>
</dbReference>
<comment type="caution">
    <text evidence="2">The sequence shown here is derived from an EMBL/GenBank/DDBJ whole genome shotgun (WGS) entry which is preliminary data.</text>
</comment>
<feature type="non-terminal residue" evidence="2">
    <location>
        <position position="1"/>
    </location>
</feature>
<evidence type="ECO:0000259" key="1">
    <source>
        <dbReference type="Pfam" id="PF00085"/>
    </source>
</evidence>
<dbReference type="InterPro" id="IPR036249">
    <property type="entry name" value="Thioredoxin-like_sf"/>
</dbReference>
<gene>
    <name evidence="2" type="ORF">S01H1_86074</name>
</gene>
<evidence type="ECO:0000313" key="2">
    <source>
        <dbReference type="EMBL" id="GAG45064.1"/>
    </source>
</evidence>
<dbReference type="SUPFAM" id="SSF52833">
    <property type="entry name" value="Thioredoxin-like"/>
    <property type="match status" value="1"/>
</dbReference>
<feature type="domain" description="Thioredoxin" evidence="1">
    <location>
        <begin position="1"/>
        <end position="43"/>
    </location>
</feature>
<sequence length="47" mass="5276">PILQELAQEYQGKLNIYRVDTQAQQELAAAFGIQSIPSMLFVPINDI</sequence>